<dbReference type="Proteomes" id="UP000257109">
    <property type="component" value="Unassembled WGS sequence"/>
</dbReference>
<protein>
    <submittedName>
        <fullName evidence="2">Uncharacterized protein</fullName>
    </submittedName>
</protein>
<evidence type="ECO:0000313" key="3">
    <source>
        <dbReference type="Proteomes" id="UP000257109"/>
    </source>
</evidence>
<comment type="caution">
    <text evidence="2">The sequence shown here is derived from an EMBL/GenBank/DDBJ whole genome shotgun (WGS) entry which is preliminary data.</text>
</comment>
<gene>
    <name evidence="2" type="ORF">CR513_12229</name>
</gene>
<dbReference type="EMBL" id="QJKJ01002153">
    <property type="protein sequence ID" value="RDY04108.1"/>
    <property type="molecule type" value="Genomic_DNA"/>
</dbReference>
<evidence type="ECO:0000256" key="1">
    <source>
        <dbReference type="SAM" id="MobiDB-lite"/>
    </source>
</evidence>
<keyword evidence="3" id="KW-1185">Reference proteome</keyword>
<name>A0A371HMS8_MUCPR</name>
<sequence>MKIKKKREQKEKEKVEKDKRKEKDKTKSWSEKISEKKSDRKESPKERSVKSKSDVLGEMLDNFKELFPKDISKGLPPIKGIEHHIDFTLGETLPNMVS</sequence>
<feature type="region of interest" description="Disordered" evidence="1">
    <location>
        <begin position="1"/>
        <end position="54"/>
    </location>
</feature>
<organism evidence="2 3">
    <name type="scientific">Mucuna pruriens</name>
    <name type="common">Velvet bean</name>
    <name type="synonym">Dolichos pruriens</name>
    <dbReference type="NCBI Taxonomy" id="157652"/>
    <lineage>
        <taxon>Eukaryota</taxon>
        <taxon>Viridiplantae</taxon>
        <taxon>Streptophyta</taxon>
        <taxon>Embryophyta</taxon>
        <taxon>Tracheophyta</taxon>
        <taxon>Spermatophyta</taxon>
        <taxon>Magnoliopsida</taxon>
        <taxon>eudicotyledons</taxon>
        <taxon>Gunneridae</taxon>
        <taxon>Pentapetalae</taxon>
        <taxon>rosids</taxon>
        <taxon>fabids</taxon>
        <taxon>Fabales</taxon>
        <taxon>Fabaceae</taxon>
        <taxon>Papilionoideae</taxon>
        <taxon>50 kb inversion clade</taxon>
        <taxon>NPAAA clade</taxon>
        <taxon>indigoferoid/millettioid clade</taxon>
        <taxon>Phaseoleae</taxon>
        <taxon>Mucuna</taxon>
    </lineage>
</organism>
<feature type="non-terminal residue" evidence="2">
    <location>
        <position position="1"/>
    </location>
</feature>
<dbReference type="AlphaFoldDB" id="A0A371HMS8"/>
<reference evidence="2" key="1">
    <citation type="submission" date="2018-05" db="EMBL/GenBank/DDBJ databases">
        <title>Draft genome of Mucuna pruriens seed.</title>
        <authorList>
            <person name="Nnadi N.E."/>
            <person name="Vos R."/>
            <person name="Hasami M.H."/>
            <person name="Devisetty U.K."/>
            <person name="Aguiy J.C."/>
        </authorList>
    </citation>
    <scope>NUCLEOTIDE SEQUENCE [LARGE SCALE GENOMIC DNA]</scope>
    <source>
        <strain evidence="2">JCA_2017</strain>
    </source>
</reference>
<dbReference type="OrthoDB" id="1934635at2759"/>
<evidence type="ECO:0000313" key="2">
    <source>
        <dbReference type="EMBL" id="RDY04108.1"/>
    </source>
</evidence>
<proteinExistence type="predicted"/>
<accession>A0A371HMS8</accession>
<feature type="compositionally biased region" description="Basic and acidic residues" evidence="1">
    <location>
        <begin position="8"/>
        <end position="54"/>
    </location>
</feature>